<evidence type="ECO:0000313" key="2">
    <source>
        <dbReference type="EMBL" id="KYG62692.1"/>
    </source>
</evidence>
<accession>A0A162FXC6</accession>
<sequence>MNKSQMLAFAFLVSMSATAVSQGDLGTAQKTWDHYKNCHAFKDDDAKLINCTEPAIESKLSRPEKLKLLEFLILGYDFGELRKCRKEDRVQPTRPLATSQYFCMDVKGSEKSMQGYVEFVKEKGSAKIRALKFSF</sequence>
<comment type="caution">
    <text evidence="2">The sequence shown here is derived from an EMBL/GenBank/DDBJ whole genome shotgun (WGS) entry which is preliminary data.</text>
</comment>
<dbReference type="AlphaFoldDB" id="A0A162FXC6"/>
<dbReference type="Proteomes" id="UP000075799">
    <property type="component" value="Unassembled WGS sequence"/>
</dbReference>
<protein>
    <submittedName>
        <fullName evidence="2">Uncharacterized protein</fullName>
    </submittedName>
</protein>
<evidence type="ECO:0000313" key="3">
    <source>
        <dbReference type="Proteomes" id="UP000075799"/>
    </source>
</evidence>
<evidence type="ECO:0000256" key="1">
    <source>
        <dbReference type="SAM" id="SignalP"/>
    </source>
</evidence>
<name>A0A162FXC6_BDEBC</name>
<gene>
    <name evidence="2" type="ORF">AZI87_15505</name>
</gene>
<proteinExistence type="predicted"/>
<reference evidence="2 3" key="1">
    <citation type="submission" date="2016-03" db="EMBL/GenBank/DDBJ databases">
        <authorList>
            <person name="Ploux O."/>
        </authorList>
    </citation>
    <scope>NUCLEOTIDE SEQUENCE [LARGE SCALE GENOMIC DNA]</scope>
    <source>
        <strain evidence="2 3">EC13</strain>
    </source>
</reference>
<keyword evidence="1" id="KW-0732">Signal</keyword>
<dbReference type="OrthoDB" id="5293756at2"/>
<organism evidence="2 3">
    <name type="scientific">Bdellovibrio bacteriovorus</name>
    <dbReference type="NCBI Taxonomy" id="959"/>
    <lineage>
        <taxon>Bacteria</taxon>
        <taxon>Pseudomonadati</taxon>
        <taxon>Bdellovibrionota</taxon>
        <taxon>Bdellovibrionia</taxon>
        <taxon>Bdellovibrionales</taxon>
        <taxon>Pseudobdellovibrionaceae</taxon>
        <taxon>Bdellovibrio</taxon>
    </lineage>
</organism>
<feature type="signal peptide" evidence="1">
    <location>
        <begin position="1"/>
        <end position="19"/>
    </location>
</feature>
<feature type="chain" id="PRO_5007834099" evidence="1">
    <location>
        <begin position="20"/>
        <end position="135"/>
    </location>
</feature>
<dbReference type="EMBL" id="LUKD01000008">
    <property type="protein sequence ID" value="KYG62692.1"/>
    <property type="molecule type" value="Genomic_DNA"/>
</dbReference>
<dbReference type="RefSeq" id="WP_063208952.1">
    <property type="nucleotide sequence ID" value="NZ_LUKD01000008.1"/>
</dbReference>